<dbReference type="Proteomes" id="UP001060215">
    <property type="component" value="Chromosome 14"/>
</dbReference>
<dbReference type="EMBL" id="CM045771">
    <property type="protein sequence ID" value="KAI7987166.1"/>
    <property type="molecule type" value="Genomic_DNA"/>
</dbReference>
<gene>
    <name evidence="1" type="ORF">LOK49_LG13G00170</name>
</gene>
<name>A0ACC0FGR8_9ERIC</name>
<reference evidence="1 2" key="1">
    <citation type="journal article" date="2022" name="Plant J.">
        <title>Chromosome-level genome of Camellia lanceoleosa provides a valuable resource for understanding genome evolution and self-incompatibility.</title>
        <authorList>
            <person name="Gong W."/>
            <person name="Xiao S."/>
            <person name="Wang L."/>
            <person name="Liao Z."/>
            <person name="Chang Y."/>
            <person name="Mo W."/>
            <person name="Hu G."/>
            <person name="Li W."/>
            <person name="Zhao G."/>
            <person name="Zhu H."/>
            <person name="Hu X."/>
            <person name="Ji K."/>
            <person name="Xiang X."/>
            <person name="Song Q."/>
            <person name="Yuan D."/>
            <person name="Jin S."/>
            <person name="Zhang L."/>
        </authorList>
    </citation>
    <scope>NUCLEOTIDE SEQUENCE [LARGE SCALE GENOMIC DNA]</scope>
    <source>
        <strain evidence="1">SQ_2022a</strain>
    </source>
</reference>
<keyword evidence="2" id="KW-1185">Reference proteome</keyword>
<proteinExistence type="predicted"/>
<comment type="caution">
    <text evidence="1">The sequence shown here is derived from an EMBL/GenBank/DDBJ whole genome shotgun (WGS) entry which is preliminary data.</text>
</comment>
<sequence>MFTNGMSESISSKVLLQDVPLEAFKAMLEFMYYGELNKEDTMDIDTLLLQLLLLADQFGVTLLHQECCKTLLECLSEHPDLTVTSEERVLNAILLWCMQAKEFYVWDVVDEMILNSAPELFGERFQSINYLLPLLRFPLLPYALLKKLERSDLSRMIPTFDFLVISLYSARFQHKRSSFTELQYICDGDNNGVLYFIGTSFGEQQWVNPVLAKRICVSASSPISRDTDPKVLVSRTYQEHPLPGLGLKMERIARGGLLTLAKN</sequence>
<evidence type="ECO:0000313" key="2">
    <source>
        <dbReference type="Proteomes" id="UP001060215"/>
    </source>
</evidence>
<protein>
    <submittedName>
        <fullName evidence="1">BTB/POZ domain-containing protein</fullName>
    </submittedName>
</protein>
<evidence type="ECO:0000313" key="1">
    <source>
        <dbReference type="EMBL" id="KAI7987166.1"/>
    </source>
</evidence>
<accession>A0ACC0FGR8</accession>
<organism evidence="1 2">
    <name type="scientific">Camellia lanceoleosa</name>
    <dbReference type="NCBI Taxonomy" id="1840588"/>
    <lineage>
        <taxon>Eukaryota</taxon>
        <taxon>Viridiplantae</taxon>
        <taxon>Streptophyta</taxon>
        <taxon>Embryophyta</taxon>
        <taxon>Tracheophyta</taxon>
        <taxon>Spermatophyta</taxon>
        <taxon>Magnoliopsida</taxon>
        <taxon>eudicotyledons</taxon>
        <taxon>Gunneridae</taxon>
        <taxon>Pentapetalae</taxon>
        <taxon>asterids</taxon>
        <taxon>Ericales</taxon>
        <taxon>Theaceae</taxon>
        <taxon>Camellia</taxon>
    </lineage>
</organism>